<gene>
    <name evidence="2" type="ORF">MESINF_0019</name>
</gene>
<reference evidence="2 3" key="1">
    <citation type="submission" date="2017-01" db="EMBL/GenBank/DDBJ databases">
        <authorList>
            <person name="Erauso G."/>
        </authorList>
    </citation>
    <scope>NUCLEOTIDE SEQUENCE [LARGE SCALE GENOMIC DNA]</scope>
    <source>
        <strain evidence="2">MESINF1</strain>
    </source>
</reference>
<dbReference type="RefSeq" id="WP_169697937.1">
    <property type="nucleotide sequence ID" value="NZ_LS974202.1"/>
</dbReference>
<evidence type="ECO:0000313" key="2">
    <source>
        <dbReference type="EMBL" id="SSC11468.1"/>
    </source>
</evidence>
<keyword evidence="3" id="KW-1185">Reference proteome</keyword>
<protein>
    <submittedName>
        <fullName evidence="2">FAD dependent oxidoreductase</fullName>
    </submittedName>
</protein>
<feature type="domain" description="Amine oxidase" evidence="1">
    <location>
        <begin position="11"/>
        <end position="267"/>
    </location>
</feature>
<dbReference type="InterPro" id="IPR002937">
    <property type="entry name" value="Amino_oxidase"/>
</dbReference>
<accession>A0A7Z7LDS3</accession>
<evidence type="ECO:0000259" key="1">
    <source>
        <dbReference type="Pfam" id="PF01593"/>
    </source>
</evidence>
<sequence length="492" mass="55797">MSKIIVIGAGIGGLAAGCYARMNGFQTTIFESGERAGGLCTSWNRGGFTFDGCIRHFAGLKPESALYKMWSDLGATPEEAFFPEELVKVIDESGRTFTVYYDTDRLEEEMKSLAPEDSDTIEEYIKAIKLLSRIELMEVGFWKFGDWLKNIPTLVKSGRYSRESVDKFAERFSSPILRKFFPVIQYGWKNIPLTLHLAVMAGSDRKMYGRYPGGSYEFSKAVEKRFLSLGGELRYRTRVEKVLTDNGVTTGVRLESGEKVTADYVISDIYGYDTFMKLLDDRYLTDRLRLMYSKPIDRMMMAIHVSLGVGMDLSQMPNSIAFFPDRPPEIAGEKREMLSILNYGYDPSMAPKGKTVLKVMYDTSYSYWEGLYKDRQAYEDEKRKIAGNTIQVLEKIFPGLGDTVEIIDVATPTTTKRYTSNGQGFGRKEDFRLKDALRGFLNRPLTLESLKNFYVIGHSVGGTNLYGCAAMGRNTVKFLCKRERRRFLASAM</sequence>
<dbReference type="Pfam" id="PF01593">
    <property type="entry name" value="Amino_oxidase"/>
    <property type="match status" value="1"/>
</dbReference>
<dbReference type="EMBL" id="LS974202">
    <property type="protein sequence ID" value="SSC11468.1"/>
    <property type="molecule type" value="Genomic_DNA"/>
</dbReference>
<dbReference type="KEGG" id="minf:MESINF_0019"/>
<dbReference type="PANTHER" id="PTHR43734:SF4">
    <property type="entry name" value="AMINE OXIDASE DOMAIN-CONTAINING PROTEIN"/>
    <property type="match status" value="1"/>
</dbReference>
<proteinExistence type="predicted"/>
<evidence type="ECO:0000313" key="3">
    <source>
        <dbReference type="Proteomes" id="UP000250796"/>
    </source>
</evidence>
<dbReference type="PROSITE" id="PS51257">
    <property type="entry name" value="PROKAR_LIPOPROTEIN"/>
    <property type="match status" value="1"/>
</dbReference>
<dbReference type="Proteomes" id="UP000250796">
    <property type="component" value="Chromosome MESINF"/>
</dbReference>
<dbReference type="AlphaFoldDB" id="A0A7Z7LDS3"/>
<dbReference type="GO" id="GO:0016491">
    <property type="term" value="F:oxidoreductase activity"/>
    <property type="evidence" value="ECO:0007669"/>
    <property type="project" value="InterPro"/>
</dbReference>
<dbReference type="Gene3D" id="3.50.50.60">
    <property type="entry name" value="FAD/NAD(P)-binding domain"/>
    <property type="match status" value="2"/>
</dbReference>
<name>A0A7Z7LDS3_9BACT</name>
<dbReference type="PANTHER" id="PTHR43734">
    <property type="entry name" value="PHYTOENE DESATURASE"/>
    <property type="match status" value="1"/>
</dbReference>
<dbReference type="InterPro" id="IPR036188">
    <property type="entry name" value="FAD/NAD-bd_sf"/>
</dbReference>
<organism evidence="2 3">
    <name type="scientific">Mesotoga infera</name>
    <dbReference type="NCBI Taxonomy" id="1236046"/>
    <lineage>
        <taxon>Bacteria</taxon>
        <taxon>Thermotogati</taxon>
        <taxon>Thermotogota</taxon>
        <taxon>Thermotogae</taxon>
        <taxon>Kosmotogales</taxon>
        <taxon>Kosmotogaceae</taxon>
        <taxon>Mesotoga</taxon>
    </lineage>
</organism>
<dbReference type="SUPFAM" id="SSF51905">
    <property type="entry name" value="FAD/NAD(P)-binding domain"/>
    <property type="match status" value="1"/>
</dbReference>